<evidence type="ECO:0000256" key="1">
    <source>
        <dbReference type="SAM" id="MobiDB-lite"/>
    </source>
</evidence>
<proteinExistence type="predicted"/>
<dbReference type="EMBL" id="BMVU01000041">
    <property type="protein sequence ID" value="GGX99346.1"/>
    <property type="molecule type" value="Genomic_DNA"/>
</dbReference>
<name>A0A918U6F9_9ACTN</name>
<gene>
    <name evidence="2" type="ORF">GCM10010358_61240</name>
</gene>
<comment type="caution">
    <text evidence="2">The sequence shown here is derived from an EMBL/GenBank/DDBJ whole genome shotgun (WGS) entry which is preliminary data.</text>
</comment>
<feature type="region of interest" description="Disordered" evidence="1">
    <location>
        <begin position="60"/>
        <end position="90"/>
    </location>
</feature>
<accession>A0A918U6F9</accession>
<evidence type="ECO:0000313" key="2">
    <source>
        <dbReference type="EMBL" id="GGX99346.1"/>
    </source>
</evidence>
<dbReference type="Proteomes" id="UP000619244">
    <property type="component" value="Unassembled WGS sequence"/>
</dbReference>
<organism evidence="2 3">
    <name type="scientific">Streptomyces minutiscleroticus</name>
    <dbReference type="NCBI Taxonomy" id="68238"/>
    <lineage>
        <taxon>Bacteria</taxon>
        <taxon>Bacillati</taxon>
        <taxon>Actinomycetota</taxon>
        <taxon>Actinomycetes</taxon>
        <taxon>Kitasatosporales</taxon>
        <taxon>Streptomycetaceae</taxon>
        <taxon>Streptomyces</taxon>
    </lineage>
</organism>
<sequence>MNLLPLFFGTEGGAPGRIEAPAAQAVHQAADRTYARDHASTVLRREAPEALRAACDRLREGRMTGPDGASAALRDPGTSASSRVGRFCRA</sequence>
<keyword evidence="3" id="KW-1185">Reference proteome</keyword>
<dbReference type="AlphaFoldDB" id="A0A918U6F9"/>
<reference evidence="2" key="2">
    <citation type="submission" date="2020-09" db="EMBL/GenBank/DDBJ databases">
        <authorList>
            <person name="Sun Q."/>
            <person name="Ohkuma M."/>
        </authorList>
    </citation>
    <scope>NUCLEOTIDE SEQUENCE</scope>
    <source>
        <strain evidence="2">JCM 4790</strain>
    </source>
</reference>
<reference evidence="2" key="1">
    <citation type="journal article" date="2014" name="Int. J. Syst. Evol. Microbiol.">
        <title>Complete genome sequence of Corynebacterium casei LMG S-19264T (=DSM 44701T), isolated from a smear-ripened cheese.</title>
        <authorList>
            <consortium name="US DOE Joint Genome Institute (JGI-PGF)"/>
            <person name="Walter F."/>
            <person name="Albersmeier A."/>
            <person name="Kalinowski J."/>
            <person name="Ruckert C."/>
        </authorList>
    </citation>
    <scope>NUCLEOTIDE SEQUENCE</scope>
    <source>
        <strain evidence="2">JCM 4790</strain>
    </source>
</reference>
<protein>
    <submittedName>
        <fullName evidence="2">Uncharacterized protein</fullName>
    </submittedName>
</protein>
<evidence type="ECO:0000313" key="3">
    <source>
        <dbReference type="Proteomes" id="UP000619244"/>
    </source>
</evidence>